<protein>
    <submittedName>
        <fullName evidence="1">Uncharacterized protein</fullName>
    </submittedName>
</protein>
<accession>A0AB35RQX9</accession>
<evidence type="ECO:0000313" key="1">
    <source>
        <dbReference type="EMBL" id="MDV2864006.1"/>
    </source>
</evidence>
<dbReference type="AlphaFoldDB" id="A0AB35RQX9"/>
<name>A0AB35RQX9_9ENTR</name>
<organism evidence="1 2">
    <name type="scientific">Phytobacter ursingii</name>
    <dbReference type="NCBI Taxonomy" id="1972431"/>
    <lineage>
        <taxon>Bacteria</taxon>
        <taxon>Pseudomonadati</taxon>
        <taxon>Pseudomonadota</taxon>
        <taxon>Gammaproteobacteria</taxon>
        <taxon>Enterobacterales</taxon>
        <taxon>Enterobacteriaceae</taxon>
        <taxon>Phytobacter</taxon>
    </lineage>
</organism>
<sequence length="181" mass="20910">MMKVYQGNMSKESLSLFVSDIGAGEFFSYVGHLVSLEQAISVLGLLSPDFIEIQGHIFWLPNAQQYDPKRFHLLGLVESKSSALVQSTSRRDVERYKNIFSINQFFSKWEDAPDRPVFKVGLSKEDYRLCHLFAEQITRYWKRALAEAFPDKVFQFEIADDLLDEYGVCLTFWQESVSNSV</sequence>
<dbReference type="RefSeq" id="WP_229221375.1">
    <property type="nucleotide sequence ID" value="NZ_JAWJAC010000009.1"/>
</dbReference>
<gene>
    <name evidence="1" type="ORF">R0H02_16235</name>
</gene>
<dbReference type="Proteomes" id="UP001286589">
    <property type="component" value="Unassembled WGS sequence"/>
</dbReference>
<evidence type="ECO:0000313" key="2">
    <source>
        <dbReference type="Proteomes" id="UP001286589"/>
    </source>
</evidence>
<keyword evidence="2" id="KW-1185">Reference proteome</keyword>
<dbReference type="EMBL" id="JAWJAC010000009">
    <property type="protein sequence ID" value="MDV2864006.1"/>
    <property type="molecule type" value="Genomic_DNA"/>
</dbReference>
<reference evidence="1 2" key="1">
    <citation type="submission" date="2023-10" db="EMBL/GenBank/DDBJ databases">
        <title>Phytobacter spp. The emergence of a new genus of hospital-origin enterobacteria encoding carbapenemases in Argentina.</title>
        <authorList>
            <person name="Vay C."/>
            <person name="Almuzara M."/>
            <person name="Traglia G.M."/>
            <person name="Campos J."/>
        </authorList>
    </citation>
    <scope>NUCLEOTIDE SEQUENCE [LARGE SCALE GENOMIC DNA]</scope>
    <source>
        <strain evidence="1 2">CVMA36</strain>
    </source>
</reference>
<proteinExistence type="predicted"/>
<comment type="caution">
    <text evidence="1">The sequence shown here is derived from an EMBL/GenBank/DDBJ whole genome shotgun (WGS) entry which is preliminary data.</text>
</comment>